<accession>A0A382UXT7</accession>
<evidence type="ECO:0000313" key="1">
    <source>
        <dbReference type="EMBL" id="SVD38977.1"/>
    </source>
</evidence>
<protein>
    <submittedName>
        <fullName evidence="1">Uncharacterized protein</fullName>
    </submittedName>
</protein>
<name>A0A382UXT7_9ZZZZ</name>
<proteinExistence type="predicted"/>
<sequence>QGEREFTVIFKGLTKREFSKIRRLLMKSKRWEYKATEIRNRLVRISFEGGIDKFVIGMEDMFEDAGEYVGIPDYNSNESKIIFDASE</sequence>
<organism evidence="1">
    <name type="scientific">marine metagenome</name>
    <dbReference type="NCBI Taxonomy" id="408172"/>
    <lineage>
        <taxon>unclassified sequences</taxon>
        <taxon>metagenomes</taxon>
        <taxon>ecological metagenomes</taxon>
    </lineage>
</organism>
<feature type="non-terminal residue" evidence="1">
    <location>
        <position position="1"/>
    </location>
</feature>
<dbReference type="AlphaFoldDB" id="A0A382UXT7"/>
<dbReference type="EMBL" id="UINC01147578">
    <property type="protein sequence ID" value="SVD38977.1"/>
    <property type="molecule type" value="Genomic_DNA"/>
</dbReference>
<gene>
    <name evidence="1" type="ORF">METZ01_LOCUS391831</name>
</gene>
<reference evidence="1" key="1">
    <citation type="submission" date="2018-05" db="EMBL/GenBank/DDBJ databases">
        <authorList>
            <person name="Lanie J.A."/>
            <person name="Ng W.-L."/>
            <person name="Kazmierczak K.M."/>
            <person name="Andrzejewski T.M."/>
            <person name="Davidsen T.M."/>
            <person name="Wayne K.J."/>
            <person name="Tettelin H."/>
            <person name="Glass J.I."/>
            <person name="Rusch D."/>
            <person name="Podicherti R."/>
            <person name="Tsui H.-C.T."/>
            <person name="Winkler M.E."/>
        </authorList>
    </citation>
    <scope>NUCLEOTIDE SEQUENCE</scope>
</reference>